<name>A0ABP1PN64_9HEXA</name>
<proteinExistence type="predicted"/>
<feature type="coiled-coil region" evidence="1">
    <location>
        <begin position="262"/>
        <end position="328"/>
    </location>
</feature>
<gene>
    <name evidence="3" type="ORF">ODALV1_LOCUS1887</name>
</gene>
<keyword evidence="4" id="KW-1185">Reference proteome</keyword>
<evidence type="ECO:0000256" key="1">
    <source>
        <dbReference type="SAM" id="Coils"/>
    </source>
</evidence>
<evidence type="ECO:0000313" key="4">
    <source>
        <dbReference type="Proteomes" id="UP001642540"/>
    </source>
</evidence>
<protein>
    <submittedName>
        <fullName evidence="3">Uncharacterized protein</fullName>
    </submittedName>
</protein>
<sequence length="589" mass="68543">MNKDIVEGKRTVRQSTSAPKQEAFDDLALAQRHHRRQRRNRIHQHEKKTLRKQRSVSDLLTDLLLKDKENRPGSSSGSIMSSEDFRNRPDLWMAAFDNPMEFIQYCRKRLDHQREVLDRSVQNENYISRSLTQLLEKFEQQEKQVRDLFTVQNINEKLHHVLLEERTHCQHLIGDNDRLETERRMMSRKYQAALLLGKVEEKSVHHLLEKNPKAVPLADRMAEIGDELKKCDLKSKTTLDCADPVVLADRLERAEVLILALKRTHQEEVTGLKDTIDNYNLQFQSVHQSYDNIIQKQSDLLNGQKEMVEALTRENLELRSELIKKDDKFLEMQMNVVELNVAKKPSQTTHYKQDIEQAIDQSDSGEKLLQTRLAKAEINLIEKSNTLRDVTSKMLVLERKYSQLKEEMEVMTKSHKTCVKALKSRNEMLEKRWKNMDERRKFDNAGFRSEVKELRSVLKTLQSNVNLIIKKYGDVHLDKKGFAKPDAAVLDQILKKGGVDGSRYTSERLGPSVSSAHPITNQMALSIWCDYVGNRIDELDADLNPKLGALLKVKEDLEHDTYSESLDGEQSRESRKVRHVYRTSFDEYT</sequence>
<comment type="caution">
    <text evidence="3">The sequence shown here is derived from an EMBL/GenBank/DDBJ whole genome shotgun (WGS) entry which is preliminary data.</text>
</comment>
<evidence type="ECO:0000256" key="2">
    <source>
        <dbReference type="SAM" id="MobiDB-lite"/>
    </source>
</evidence>
<evidence type="ECO:0000313" key="3">
    <source>
        <dbReference type="EMBL" id="CAL8071796.1"/>
    </source>
</evidence>
<feature type="region of interest" description="Disordered" evidence="2">
    <location>
        <begin position="1"/>
        <end position="24"/>
    </location>
</feature>
<organism evidence="3 4">
    <name type="scientific">Orchesella dallaii</name>
    <dbReference type="NCBI Taxonomy" id="48710"/>
    <lineage>
        <taxon>Eukaryota</taxon>
        <taxon>Metazoa</taxon>
        <taxon>Ecdysozoa</taxon>
        <taxon>Arthropoda</taxon>
        <taxon>Hexapoda</taxon>
        <taxon>Collembola</taxon>
        <taxon>Entomobryomorpha</taxon>
        <taxon>Entomobryoidea</taxon>
        <taxon>Orchesellidae</taxon>
        <taxon>Orchesellinae</taxon>
        <taxon>Orchesella</taxon>
    </lineage>
</organism>
<reference evidence="3 4" key="1">
    <citation type="submission" date="2024-08" db="EMBL/GenBank/DDBJ databases">
        <authorList>
            <person name="Cucini C."/>
            <person name="Frati F."/>
        </authorList>
    </citation>
    <scope>NUCLEOTIDE SEQUENCE [LARGE SCALE GENOMIC DNA]</scope>
</reference>
<keyword evidence="1" id="KW-0175">Coiled coil</keyword>
<dbReference type="EMBL" id="CAXLJM020000006">
    <property type="protein sequence ID" value="CAL8071796.1"/>
    <property type="molecule type" value="Genomic_DNA"/>
</dbReference>
<feature type="coiled-coil region" evidence="1">
    <location>
        <begin position="387"/>
        <end position="464"/>
    </location>
</feature>
<accession>A0ABP1PN64</accession>
<feature type="compositionally biased region" description="Basic and acidic residues" evidence="2">
    <location>
        <begin position="1"/>
        <end position="10"/>
    </location>
</feature>
<dbReference type="Proteomes" id="UP001642540">
    <property type="component" value="Unassembled WGS sequence"/>
</dbReference>